<keyword evidence="3" id="KW-1185">Reference proteome</keyword>
<dbReference type="Proteomes" id="UP001157938">
    <property type="component" value="Unassembled WGS sequence"/>
</dbReference>
<evidence type="ECO:0000313" key="3">
    <source>
        <dbReference type="Proteomes" id="UP001157938"/>
    </source>
</evidence>
<organism evidence="2 3">
    <name type="scientific">Peronospora farinosa</name>
    <dbReference type="NCBI Taxonomy" id="134698"/>
    <lineage>
        <taxon>Eukaryota</taxon>
        <taxon>Sar</taxon>
        <taxon>Stramenopiles</taxon>
        <taxon>Oomycota</taxon>
        <taxon>Peronosporomycetes</taxon>
        <taxon>Peronosporales</taxon>
        <taxon>Peronosporaceae</taxon>
        <taxon>Peronospora</taxon>
    </lineage>
</organism>
<evidence type="ECO:0000313" key="2">
    <source>
        <dbReference type="EMBL" id="CAH0488577.1"/>
    </source>
</evidence>
<protein>
    <submittedName>
        <fullName evidence="2">Uncharacterized protein</fullName>
    </submittedName>
</protein>
<keyword evidence="1" id="KW-1133">Transmembrane helix</keyword>
<comment type="caution">
    <text evidence="2">The sequence shown here is derived from an EMBL/GenBank/DDBJ whole genome shotgun (WGS) entry which is preliminary data.</text>
</comment>
<proteinExistence type="predicted"/>
<keyword evidence="1" id="KW-0812">Transmembrane</keyword>
<keyword evidence="1" id="KW-0472">Membrane</keyword>
<reference evidence="2 3" key="1">
    <citation type="submission" date="2021-11" db="EMBL/GenBank/DDBJ databases">
        <authorList>
            <person name="Islam A."/>
            <person name="Islam S."/>
            <person name="Flora M.S."/>
            <person name="Rahman M."/>
            <person name="Ziaur R.M."/>
            <person name="Epstein J.H."/>
            <person name="Hassan M."/>
            <person name="Klassen M."/>
            <person name="Woodard K."/>
            <person name="Webb A."/>
            <person name="Webby R.J."/>
            <person name="El Zowalaty M.E."/>
        </authorList>
    </citation>
    <scope>NUCLEOTIDE SEQUENCE [LARGE SCALE GENOMIC DNA]</scope>
    <source>
        <strain evidence="2">Pf1</strain>
    </source>
</reference>
<dbReference type="EMBL" id="CAKLBC010000845">
    <property type="protein sequence ID" value="CAH0488577.1"/>
    <property type="molecule type" value="Genomic_DNA"/>
</dbReference>
<evidence type="ECO:0000256" key="1">
    <source>
        <dbReference type="SAM" id="Phobius"/>
    </source>
</evidence>
<feature type="transmembrane region" description="Helical" evidence="1">
    <location>
        <begin position="198"/>
        <end position="221"/>
    </location>
</feature>
<accession>A0ABN8C3H8</accession>
<name>A0ABN8C3H8_9STRA</name>
<sequence length="339" mass="37191">MYRDKIVEVPPWLLDDNSTLNRTEFRGITFATGTTPYHAKLRLVVLDTDFGPASKVLGTLLIEHDPDTLIVYGDDDRLYPPQLWWISAEDGLYCGRSLAVGVNSVSFVGGAGGVVVQRKFFGMEEMSAFQVANMSKACYLGDDYYLSHLLSSIACGDDLCLIAAGTSIRSRNLSRTVCIREIGKDQDLSYDGEFGSPIMFFISPFVLAVVIVITCFVQDAIAMNGELRMYKEPEFKRLRRIIKVSTGNLCYDMPCADLSRTISSARWTGLPATGSTFAEGHVKIAFYAGSNCTGKSIVLNTNAGEVRNFANFGMDIATTSFAVLQTSTVMQHATSNICE</sequence>
<gene>
    <name evidence="2" type="ORF">PFR001_LOCUS4054</name>
</gene>